<dbReference type="Pfam" id="PF01568">
    <property type="entry name" value="Molydop_binding"/>
    <property type="match status" value="1"/>
</dbReference>
<dbReference type="GO" id="GO:0051539">
    <property type="term" value="F:4 iron, 4 sulfur cluster binding"/>
    <property type="evidence" value="ECO:0007669"/>
    <property type="project" value="UniProtKB-KW"/>
</dbReference>
<dbReference type="InterPro" id="IPR009010">
    <property type="entry name" value="Asp_de-COase-like_dom_sf"/>
</dbReference>
<dbReference type="RefSeq" id="WP_068000735.1">
    <property type="nucleotide sequence ID" value="NZ_FOFM01000003.1"/>
</dbReference>
<keyword evidence="7 12" id="KW-0560">Oxidoreductase</keyword>
<dbReference type="CDD" id="cd02754">
    <property type="entry name" value="MopB_Nitrate-R-NapA-like"/>
    <property type="match status" value="1"/>
</dbReference>
<dbReference type="InterPro" id="IPR006963">
    <property type="entry name" value="Mopterin_OxRdtase_4Fe-4S_dom"/>
</dbReference>
<reference evidence="12 13" key="1">
    <citation type="journal article" date="2016" name="Front. Microbiol.">
        <title>Comparative Genomic Analysis Reveals a Diverse Repertoire of Genes Involved in Prokaryote-Eukaryote Interactions within the Pseudovibrio Genus.</title>
        <authorList>
            <person name="Romano S."/>
            <person name="Fernandez-Guerra A."/>
            <person name="Reen F.J."/>
            <person name="Glockner F.O."/>
            <person name="Crowley S.P."/>
            <person name="O'Sullivan O."/>
            <person name="Cotter P.D."/>
            <person name="Adams C."/>
            <person name="Dobson A.D."/>
            <person name="O'Gara F."/>
        </authorList>
    </citation>
    <scope>NUCLEOTIDE SEQUENCE [LARGE SCALE GENOMIC DNA]</scope>
    <source>
        <strain evidence="12 13">Ad2</strain>
    </source>
</reference>
<dbReference type="CDD" id="cd02791">
    <property type="entry name" value="MopB_CT_Nitrate-R-NapA-like"/>
    <property type="match status" value="1"/>
</dbReference>
<gene>
    <name evidence="12" type="primary">nasA</name>
    <name evidence="12" type="ORF">PsAD2_00184</name>
</gene>
<comment type="caution">
    <text evidence="12">The sequence shown here is derived from an EMBL/GenBank/DDBJ whole genome shotgun (WGS) entry which is preliminary data.</text>
</comment>
<dbReference type="Pfam" id="PF04324">
    <property type="entry name" value="Fer2_BFD"/>
    <property type="match status" value="1"/>
</dbReference>
<evidence type="ECO:0000256" key="8">
    <source>
        <dbReference type="ARBA" id="ARBA00023004"/>
    </source>
</evidence>
<proteinExistence type="inferred from homology"/>
<keyword evidence="10" id="KW-0534">Nitrate assimilation</keyword>
<dbReference type="Gene3D" id="3.40.50.740">
    <property type="match status" value="1"/>
</dbReference>
<dbReference type="STRING" id="989403.SAMN05421798_10315"/>
<dbReference type="GO" id="GO:0043546">
    <property type="term" value="F:molybdopterin cofactor binding"/>
    <property type="evidence" value="ECO:0007669"/>
    <property type="project" value="InterPro"/>
</dbReference>
<dbReference type="GO" id="GO:1990204">
    <property type="term" value="C:oxidoreductase complex"/>
    <property type="evidence" value="ECO:0007669"/>
    <property type="project" value="UniProtKB-ARBA"/>
</dbReference>
<dbReference type="InterPro" id="IPR050123">
    <property type="entry name" value="Prok_molybdopt-oxidoreductase"/>
</dbReference>
<dbReference type="Pfam" id="PF04879">
    <property type="entry name" value="Molybdop_Fe4S4"/>
    <property type="match status" value="1"/>
</dbReference>
<evidence type="ECO:0000256" key="2">
    <source>
        <dbReference type="ARBA" id="ARBA00001966"/>
    </source>
</evidence>
<dbReference type="GO" id="GO:0046872">
    <property type="term" value="F:metal ion binding"/>
    <property type="evidence" value="ECO:0007669"/>
    <property type="project" value="UniProtKB-KW"/>
</dbReference>
<dbReference type="InterPro" id="IPR027467">
    <property type="entry name" value="MopterinOxRdtase_cofactor_BS"/>
</dbReference>
<dbReference type="EMBL" id="LMCB01000001">
    <property type="protein sequence ID" value="KZL22158.1"/>
    <property type="molecule type" value="Genomic_DNA"/>
</dbReference>
<evidence type="ECO:0000256" key="9">
    <source>
        <dbReference type="ARBA" id="ARBA00023014"/>
    </source>
</evidence>
<keyword evidence="4" id="KW-0004">4Fe-4S</keyword>
<dbReference type="AlphaFoldDB" id="A0A166BDL8"/>
<dbReference type="OrthoDB" id="9816402at2"/>
<evidence type="ECO:0000256" key="10">
    <source>
        <dbReference type="ARBA" id="ARBA00023063"/>
    </source>
</evidence>
<dbReference type="Gene3D" id="3.40.228.10">
    <property type="entry name" value="Dimethylsulfoxide Reductase, domain 2"/>
    <property type="match status" value="1"/>
</dbReference>
<dbReference type="Gene3D" id="1.10.10.1100">
    <property type="entry name" value="BFD-like [2Fe-2S]-binding domain"/>
    <property type="match status" value="1"/>
</dbReference>
<evidence type="ECO:0000256" key="5">
    <source>
        <dbReference type="ARBA" id="ARBA00022505"/>
    </source>
</evidence>
<dbReference type="Pfam" id="PF00384">
    <property type="entry name" value="Molybdopterin"/>
    <property type="match status" value="1"/>
</dbReference>
<comment type="cofactor">
    <cofactor evidence="2">
        <name>[4Fe-4S] cluster</name>
        <dbReference type="ChEBI" id="CHEBI:49883"/>
    </cofactor>
</comment>
<name>A0A166BDL8_9HYPH</name>
<dbReference type="InterPro" id="IPR007419">
    <property type="entry name" value="BFD-like_2Fe2S-bd_dom"/>
</dbReference>
<sequence>MQEARVVKTTCPYCGVGCGVLATQMEDGSVEVKGDPDHPSNFGKLCSKGAALGETLGLETRLLFPQIRGKRASWDDALSLVADRFSSAIRQYGPDSVAFYVSGQILTEDYYVANKLMKGFLGSANIDTNSRLCMASSVAGHKRAFGADTVPCSYEDLEDADLLVLVGSNLAWCHPVLQRRIEDARKSRPHMKVVVIDPRETASSDGADLHLAIAPDGDVALFSGLLAYLSKAGVVNHEYVRDHTAGFVEALNEAQRWEEASLVEATGLSAGQLHQFYDLFARTSKTVTLYSQGVNQSVSGTDKVNAILNCHLATGRIGQNGMGPFSITGQPNAMGGREVGGLANTLAAHMELDNTEHRSLVKQFWKAPALAPKQGMKAVELFDAVASGRIKALWIMGTNPADSLPNAGKVEAALASCPFVVVSEVVKQTDTSRHAHVLLPSAAWGEKSGTVTNSERRISRQRPFLPMPGEAKPDYWQFAQVARRMGFRQAFDYGGPDAVFREHATLSSFANAGARDFDIGAYADITAEAYAELSPFQWPAPSEGNVNPRHFFAEGGFYHADKKARFIPLKRKDHLPARKSGQTKYASTVRLNTGRIRDQWHTMSRTGLSARLSAHSAEPFLEISPQDAEDAGLQQADIAQVTSPHGSVLLRVVVTSRQKTGAVFAPLHWTDQFATNARIDRLVTADLDPFSGQPAYKHTDVSISPFNAVVYGFAVTRNKPSLKGLDYAAAVRCDGGWRMDFAHGSYLDQSALLKHLRAPQKNSGHWSEYRQSGDAYRAACFDEDGLVVACLTSAKPVSLSRSHLVSLLAKEEWSQQDRLSVLAGFPSATQPSKGAIVCACMNVGVNEIGKAIAEGAHCVDSVAEITMAGTNCGSCRTEIERMLHGQFQQAAQ</sequence>
<dbReference type="SMART" id="SM00926">
    <property type="entry name" value="Molybdop_Fe4S4"/>
    <property type="match status" value="1"/>
</dbReference>
<dbReference type="GO" id="GO:0016020">
    <property type="term" value="C:membrane"/>
    <property type="evidence" value="ECO:0007669"/>
    <property type="project" value="TreeGrafter"/>
</dbReference>
<dbReference type="PANTHER" id="PTHR43105:SF9">
    <property type="entry name" value="NADPH-FE(3+) OXIDOREDUCTASE SUBUNIT ALPHA"/>
    <property type="match status" value="1"/>
</dbReference>
<dbReference type="SUPFAM" id="SSF53706">
    <property type="entry name" value="Formate dehydrogenase/DMSO reductase, domains 1-3"/>
    <property type="match status" value="1"/>
</dbReference>
<dbReference type="SUPFAM" id="SSF50692">
    <property type="entry name" value="ADC-like"/>
    <property type="match status" value="1"/>
</dbReference>
<keyword evidence="8" id="KW-0408">Iron</keyword>
<dbReference type="Gene3D" id="2.40.40.20">
    <property type="match status" value="1"/>
</dbReference>
<dbReference type="InterPro" id="IPR041957">
    <property type="entry name" value="CT_Nitrate-R-NapA-like"/>
</dbReference>
<dbReference type="Proteomes" id="UP000076577">
    <property type="component" value="Unassembled WGS sequence"/>
</dbReference>
<dbReference type="GO" id="GO:0016491">
    <property type="term" value="F:oxidoreductase activity"/>
    <property type="evidence" value="ECO:0007669"/>
    <property type="project" value="UniProtKB-KW"/>
</dbReference>
<evidence type="ECO:0000256" key="6">
    <source>
        <dbReference type="ARBA" id="ARBA00022723"/>
    </source>
</evidence>
<evidence type="ECO:0000313" key="12">
    <source>
        <dbReference type="EMBL" id="KZL22158.1"/>
    </source>
</evidence>
<dbReference type="GO" id="GO:0045333">
    <property type="term" value="P:cellular respiration"/>
    <property type="evidence" value="ECO:0007669"/>
    <property type="project" value="UniProtKB-ARBA"/>
</dbReference>
<evidence type="ECO:0000256" key="4">
    <source>
        <dbReference type="ARBA" id="ARBA00022485"/>
    </source>
</evidence>
<evidence type="ECO:0000259" key="11">
    <source>
        <dbReference type="PROSITE" id="PS51669"/>
    </source>
</evidence>
<accession>A0A166BDL8</accession>
<evidence type="ECO:0000256" key="1">
    <source>
        <dbReference type="ARBA" id="ARBA00001942"/>
    </source>
</evidence>
<organism evidence="12 13">
    <name type="scientific">Pseudovibrio axinellae</name>
    <dbReference type="NCBI Taxonomy" id="989403"/>
    <lineage>
        <taxon>Bacteria</taxon>
        <taxon>Pseudomonadati</taxon>
        <taxon>Pseudomonadota</taxon>
        <taxon>Alphaproteobacteria</taxon>
        <taxon>Hyphomicrobiales</taxon>
        <taxon>Stappiaceae</taxon>
        <taxon>Pseudovibrio</taxon>
    </lineage>
</organism>
<dbReference type="Gene3D" id="2.20.25.90">
    <property type="entry name" value="ADC-like domains"/>
    <property type="match status" value="1"/>
</dbReference>
<keyword evidence="9" id="KW-0411">Iron-sulfur</keyword>
<evidence type="ECO:0000313" key="13">
    <source>
        <dbReference type="Proteomes" id="UP000076577"/>
    </source>
</evidence>
<dbReference type="InterPro" id="IPR006656">
    <property type="entry name" value="Mopterin_OxRdtase"/>
</dbReference>
<keyword evidence="6" id="KW-0479">Metal-binding</keyword>
<dbReference type="GO" id="GO:0042128">
    <property type="term" value="P:nitrate assimilation"/>
    <property type="evidence" value="ECO:0007669"/>
    <property type="project" value="UniProtKB-KW"/>
</dbReference>
<protein>
    <submittedName>
        <fullName evidence="12">Nitrate reductase</fullName>
        <ecNumber evidence="12">1.7.99.4</ecNumber>
    </submittedName>
</protein>
<dbReference type="InterPro" id="IPR041854">
    <property type="entry name" value="BFD-like_2Fe2S-bd_dom_sf"/>
</dbReference>
<dbReference type="PROSITE" id="PS00551">
    <property type="entry name" value="MOLYBDOPTERIN_PROK_1"/>
    <property type="match status" value="1"/>
</dbReference>
<evidence type="ECO:0000256" key="7">
    <source>
        <dbReference type="ARBA" id="ARBA00023002"/>
    </source>
</evidence>
<comment type="cofactor">
    <cofactor evidence="1">
        <name>Mo-bis(molybdopterin guanine dinucleotide)</name>
        <dbReference type="ChEBI" id="CHEBI:60539"/>
    </cofactor>
</comment>
<evidence type="ECO:0000256" key="3">
    <source>
        <dbReference type="ARBA" id="ARBA00008747"/>
    </source>
</evidence>
<feature type="domain" description="4Fe-4S Mo/W bis-MGD-type" evidence="11">
    <location>
        <begin position="4"/>
        <end position="60"/>
    </location>
</feature>
<comment type="similarity">
    <text evidence="3">Belongs to the prokaryotic molybdopterin-containing oxidoreductase family. NasA/NapA/NarB subfamily.</text>
</comment>
<dbReference type="EC" id="1.7.99.4" evidence="12"/>
<dbReference type="PROSITE" id="PS51669">
    <property type="entry name" value="4FE4S_MOW_BIS_MGD"/>
    <property type="match status" value="1"/>
</dbReference>
<keyword evidence="5" id="KW-0500">Molybdenum</keyword>
<keyword evidence="13" id="KW-1185">Reference proteome</keyword>
<dbReference type="PANTHER" id="PTHR43105">
    <property type="entry name" value="RESPIRATORY NITRATE REDUCTASE"/>
    <property type="match status" value="1"/>
</dbReference>
<dbReference type="PATRIC" id="fig|989403.3.peg.193"/>
<dbReference type="InterPro" id="IPR006657">
    <property type="entry name" value="MoPterin_dinucl-bd_dom"/>
</dbReference>